<dbReference type="PROSITE" id="PS51257">
    <property type="entry name" value="PROKAR_LIPOPROTEIN"/>
    <property type="match status" value="1"/>
</dbReference>
<keyword evidence="5" id="KW-1185">Reference proteome</keyword>
<proteinExistence type="predicted"/>
<comment type="caution">
    <text evidence="4">The sequence shown here is derived from an EMBL/GenBank/DDBJ whole genome shotgun (WGS) entry which is preliminary data.</text>
</comment>
<sequence length="399" mass="43941">MKPDLKRLVGTGWALAAALVVVACAQVQPPSFTPMATIPTERRTHCLGRFLIDLPADFQQDSGPALAIRFYYGLDKDFETVDATMEPELFTPEQFNARVAARYKELNETINRATKGPMLLHAEKIASGAALFRRHDDKIYDNIIQSEVHQLVGQRYVRYQQHSYDKKSSLASINYRNIDPKPAEVRLKQIAAQLRPWNPQSRDAQAGFCFQGVVFDIGQSNEATSFNFESGSAPDLRLEIEYNALAGQPSESLFSRARRPPEPGPFRPRIDVPSIDVLRQSKQALGGMKAQEVLATAPSENARTAGSQSAYQQVFMAETDAKNQSVAQPYMFVLMITGESVIVGGKKIAPKGPSSISDLQALELWDQIFPSIRPRPGAVSVRTTESGEVANGVDGALSK</sequence>
<evidence type="ECO:0000256" key="1">
    <source>
        <dbReference type="SAM" id="SignalP"/>
    </source>
</evidence>
<dbReference type="EMBL" id="JBBKZV010000002">
    <property type="protein sequence ID" value="MEJ8821639.1"/>
    <property type="molecule type" value="Genomic_DNA"/>
</dbReference>
<dbReference type="Pfam" id="PF18443">
    <property type="entry name" value="Tli4_N"/>
    <property type="match status" value="1"/>
</dbReference>
<protein>
    <submittedName>
        <fullName evidence="4">T6SS immunity protein Tli4 family protein</fullName>
    </submittedName>
</protein>
<dbReference type="InterPro" id="IPR041290">
    <property type="entry name" value="Tli4_C"/>
</dbReference>
<reference evidence="4 5" key="1">
    <citation type="submission" date="2024-03" db="EMBL/GenBank/DDBJ databases">
        <title>Novel species of the genus Variovorax.</title>
        <authorList>
            <person name="Liu Q."/>
            <person name="Xin Y.-H."/>
        </authorList>
    </citation>
    <scope>NUCLEOTIDE SEQUENCE [LARGE SCALE GENOMIC DNA]</scope>
    <source>
        <strain evidence="4 5">KACC 18501</strain>
    </source>
</reference>
<dbReference type="InterPro" id="IPR040761">
    <property type="entry name" value="Tli4_N"/>
</dbReference>
<organism evidence="4 5">
    <name type="scientific">Variovorax humicola</name>
    <dbReference type="NCBI Taxonomy" id="1769758"/>
    <lineage>
        <taxon>Bacteria</taxon>
        <taxon>Pseudomonadati</taxon>
        <taxon>Pseudomonadota</taxon>
        <taxon>Betaproteobacteria</taxon>
        <taxon>Burkholderiales</taxon>
        <taxon>Comamonadaceae</taxon>
        <taxon>Variovorax</taxon>
    </lineage>
</organism>
<feature type="domain" description="Tle cognate immunity protein 4 N-terminal" evidence="3">
    <location>
        <begin position="43"/>
        <end position="157"/>
    </location>
</feature>
<name>A0ABU8VV01_9BURK</name>
<evidence type="ECO:0000259" key="2">
    <source>
        <dbReference type="Pfam" id="PF18426"/>
    </source>
</evidence>
<dbReference type="Proteomes" id="UP001363010">
    <property type="component" value="Unassembled WGS sequence"/>
</dbReference>
<evidence type="ECO:0000313" key="5">
    <source>
        <dbReference type="Proteomes" id="UP001363010"/>
    </source>
</evidence>
<dbReference type="RefSeq" id="WP_340362679.1">
    <property type="nucleotide sequence ID" value="NZ_JBBKZV010000002.1"/>
</dbReference>
<feature type="domain" description="Tle cognate immunity protein 4 C-terminal" evidence="2">
    <location>
        <begin position="205"/>
        <end position="377"/>
    </location>
</feature>
<feature type="signal peptide" evidence="1">
    <location>
        <begin position="1"/>
        <end position="25"/>
    </location>
</feature>
<feature type="chain" id="PRO_5046159664" evidence="1">
    <location>
        <begin position="26"/>
        <end position="399"/>
    </location>
</feature>
<evidence type="ECO:0000259" key="3">
    <source>
        <dbReference type="Pfam" id="PF18443"/>
    </source>
</evidence>
<dbReference type="Pfam" id="PF18426">
    <property type="entry name" value="Tli4_C"/>
    <property type="match status" value="1"/>
</dbReference>
<evidence type="ECO:0000313" key="4">
    <source>
        <dbReference type="EMBL" id="MEJ8821639.1"/>
    </source>
</evidence>
<accession>A0ABU8VV01</accession>
<gene>
    <name evidence="4" type="ORF">WKW80_06260</name>
</gene>
<keyword evidence="1" id="KW-0732">Signal</keyword>